<comment type="caution">
    <text evidence="1">The sequence shown here is derived from an EMBL/GenBank/DDBJ whole genome shotgun (WGS) entry which is preliminary data.</text>
</comment>
<accession>A0AAV4RD46</accession>
<dbReference type="Proteomes" id="UP001054945">
    <property type="component" value="Unassembled WGS sequence"/>
</dbReference>
<organism evidence="1 2">
    <name type="scientific">Caerostris extrusa</name>
    <name type="common">Bark spider</name>
    <name type="synonym">Caerostris bankana</name>
    <dbReference type="NCBI Taxonomy" id="172846"/>
    <lineage>
        <taxon>Eukaryota</taxon>
        <taxon>Metazoa</taxon>
        <taxon>Ecdysozoa</taxon>
        <taxon>Arthropoda</taxon>
        <taxon>Chelicerata</taxon>
        <taxon>Arachnida</taxon>
        <taxon>Araneae</taxon>
        <taxon>Araneomorphae</taxon>
        <taxon>Entelegynae</taxon>
        <taxon>Araneoidea</taxon>
        <taxon>Araneidae</taxon>
        <taxon>Caerostris</taxon>
    </lineage>
</organism>
<proteinExistence type="predicted"/>
<reference evidence="1 2" key="1">
    <citation type="submission" date="2021-06" db="EMBL/GenBank/DDBJ databases">
        <title>Caerostris extrusa draft genome.</title>
        <authorList>
            <person name="Kono N."/>
            <person name="Arakawa K."/>
        </authorList>
    </citation>
    <scope>NUCLEOTIDE SEQUENCE [LARGE SCALE GENOMIC DNA]</scope>
</reference>
<dbReference type="EMBL" id="BPLR01007699">
    <property type="protein sequence ID" value="GIY18944.1"/>
    <property type="molecule type" value="Genomic_DNA"/>
</dbReference>
<name>A0AAV4RD46_CAEEX</name>
<dbReference type="AlphaFoldDB" id="A0AAV4RD46"/>
<evidence type="ECO:0000313" key="2">
    <source>
        <dbReference type="Proteomes" id="UP001054945"/>
    </source>
</evidence>
<keyword evidence="2" id="KW-1185">Reference proteome</keyword>
<protein>
    <submittedName>
        <fullName evidence="1">Uncharacterized protein</fullName>
    </submittedName>
</protein>
<gene>
    <name evidence="1" type="ORF">CEXT_757971</name>
</gene>
<sequence length="168" mass="19248">MHYNVSITKSGSLGKVSKINEKEKKPRRVAFGTTLHPASFSERSQTIVPSSFPEKSRLQEKTAMGDDIPYAFLKKLRVRNVVVREFLAEFLGTFILIVLGECLNQVRSTRTRGIGFPVFERCVLQCFPAVSWRVLGILFGDFFVRFRMHGNKIPDSTYFVLQVRTRNL</sequence>
<evidence type="ECO:0000313" key="1">
    <source>
        <dbReference type="EMBL" id="GIY18944.1"/>
    </source>
</evidence>